<evidence type="ECO:0000256" key="1">
    <source>
        <dbReference type="SAM" id="Phobius"/>
    </source>
</evidence>
<organism evidence="3">
    <name type="scientific">Lygus hesperus</name>
    <name type="common">Western plant bug</name>
    <dbReference type="NCBI Taxonomy" id="30085"/>
    <lineage>
        <taxon>Eukaryota</taxon>
        <taxon>Metazoa</taxon>
        <taxon>Ecdysozoa</taxon>
        <taxon>Arthropoda</taxon>
        <taxon>Hexapoda</taxon>
        <taxon>Insecta</taxon>
        <taxon>Pterygota</taxon>
        <taxon>Neoptera</taxon>
        <taxon>Paraneoptera</taxon>
        <taxon>Hemiptera</taxon>
        <taxon>Heteroptera</taxon>
        <taxon>Panheteroptera</taxon>
        <taxon>Cimicomorpha</taxon>
        <taxon>Miridae</taxon>
        <taxon>Mirini</taxon>
        <taxon>Lygus</taxon>
    </lineage>
</organism>
<feature type="transmembrane region" description="Helical" evidence="1">
    <location>
        <begin position="209"/>
        <end position="229"/>
    </location>
</feature>
<reference evidence="4" key="3">
    <citation type="submission" date="2014-09" db="EMBL/GenBank/DDBJ databases">
        <authorList>
            <person name="Magalhaes I.L.F."/>
            <person name="Oliveira U."/>
            <person name="Santos F.R."/>
            <person name="Vidigal T.H.D.A."/>
            <person name="Brescovit A.D."/>
            <person name="Santos A.J."/>
        </authorList>
    </citation>
    <scope>NUCLEOTIDE SEQUENCE</scope>
</reference>
<keyword evidence="2" id="KW-0732">Signal</keyword>
<dbReference type="EMBL" id="GBRD01009077">
    <property type="protein sequence ID" value="JAG56744.1"/>
    <property type="molecule type" value="Transcribed_RNA"/>
</dbReference>
<feature type="signal peptide" evidence="2">
    <location>
        <begin position="1"/>
        <end position="23"/>
    </location>
</feature>
<keyword evidence="1" id="KW-1133">Transmembrane helix</keyword>
<dbReference type="EMBL" id="GBHO01018064">
    <property type="protein sequence ID" value="JAG25540.1"/>
    <property type="molecule type" value="Transcribed_RNA"/>
</dbReference>
<gene>
    <name evidence="3" type="primary">SLC32A1</name>
    <name evidence="3" type="ORF">CM83_4096</name>
</gene>
<feature type="chain" id="PRO_5015033946" evidence="2">
    <location>
        <begin position="24"/>
        <end position="238"/>
    </location>
</feature>
<protein>
    <submittedName>
        <fullName evidence="3">Vesicular inhibitory amino acid transporter</fullName>
    </submittedName>
</protein>
<accession>A0A0A9Y7L0</accession>
<keyword evidence="1" id="KW-0472">Membrane</keyword>
<name>A0A0A9Y7L0_LYGHE</name>
<sequence length="238" mass="27367">MKLSWALFVVCLANYSCFHEIWADDTPEIFTGQLDEPGRAHIIQVPRETITYLPSGDGTEPLPSEGSRYFFPGYLQTPGQTLEPVEAVPIIVPGLPQEITEDWEYLGHFGRWARETAYFVFYLMWTRVKEMLNLSAPEPTVIDTFWIQKKMETNIDSLVIAVQNLPLRLVSAVFTLVDPRLVGRFVISVFNFIMEMAKKLLHFLTRAPFTGVFIFVDALLFVYVVKILLRRATFSHQQ</sequence>
<evidence type="ECO:0000313" key="4">
    <source>
        <dbReference type="EMBL" id="JAG56744.1"/>
    </source>
</evidence>
<proteinExistence type="predicted"/>
<reference evidence="3" key="2">
    <citation type="submission" date="2014-07" db="EMBL/GenBank/DDBJ databases">
        <authorList>
            <person name="Hull J."/>
        </authorList>
    </citation>
    <scope>NUCLEOTIDE SEQUENCE</scope>
</reference>
<reference evidence="3" key="1">
    <citation type="journal article" date="2014" name="PLoS ONE">
        <title>Transcriptome-Based Identification of ABC Transporters in the Western Tarnished Plant Bug Lygus hesperus.</title>
        <authorList>
            <person name="Hull J.J."/>
            <person name="Chaney K."/>
            <person name="Geib S.M."/>
            <person name="Fabrick J.A."/>
            <person name="Brent C.S."/>
            <person name="Walsh D."/>
            <person name="Lavine L.C."/>
        </authorList>
    </citation>
    <scope>NUCLEOTIDE SEQUENCE</scope>
</reference>
<evidence type="ECO:0000256" key="2">
    <source>
        <dbReference type="SAM" id="SignalP"/>
    </source>
</evidence>
<evidence type="ECO:0000313" key="3">
    <source>
        <dbReference type="EMBL" id="JAG25540.1"/>
    </source>
</evidence>
<dbReference type="AlphaFoldDB" id="A0A0A9Y7L0"/>
<keyword evidence="1" id="KW-0812">Transmembrane</keyword>